<dbReference type="AlphaFoldDB" id="A0A2P5BHB6"/>
<dbReference type="EMBL" id="JXTC01000521">
    <property type="protein sequence ID" value="PON48189.1"/>
    <property type="molecule type" value="Genomic_DNA"/>
</dbReference>
<evidence type="ECO:0000313" key="2">
    <source>
        <dbReference type="EMBL" id="PON48189.1"/>
    </source>
</evidence>
<feature type="transmembrane region" description="Helical" evidence="1">
    <location>
        <begin position="34"/>
        <end position="55"/>
    </location>
</feature>
<name>A0A2P5BHB6_TREOI</name>
<keyword evidence="1" id="KW-0812">Transmembrane</keyword>
<accession>A0A2P5BHB6</accession>
<proteinExistence type="predicted"/>
<organism evidence="2 3">
    <name type="scientific">Trema orientale</name>
    <name type="common">Charcoal tree</name>
    <name type="synonym">Celtis orientalis</name>
    <dbReference type="NCBI Taxonomy" id="63057"/>
    <lineage>
        <taxon>Eukaryota</taxon>
        <taxon>Viridiplantae</taxon>
        <taxon>Streptophyta</taxon>
        <taxon>Embryophyta</taxon>
        <taxon>Tracheophyta</taxon>
        <taxon>Spermatophyta</taxon>
        <taxon>Magnoliopsida</taxon>
        <taxon>eudicotyledons</taxon>
        <taxon>Gunneridae</taxon>
        <taxon>Pentapetalae</taxon>
        <taxon>rosids</taxon>
        <taxon>fabids</taxon>
        <taxon>Rosales</taxon>
        <taxon>Cannabaceae</taxon>
        <taxon>Trema</taxon>
    </lineage>
</organism>
<comment type="caution">
    <text evidence="2">The sequence shown here is derived from an EMBL/GenBank/DDBJ whole genome shotgun (WGS) entry which is preliminary data.</text>
</comment>
<protein>
    <submittedName>
        <fullName evidence="2">Uncharacterized protein</fullName>
    </submittedName>
</protein>
<keyword evidence="1" id="KW-1133">Transmembrane helix</keyword>
<keyword evidence="1" id="KW-0472">Membrane</keyword>
<dbReference type="Proteomes" id="UP000237000">
    <property type="component" value="Unassembled WGS sequence"/>
</dbReference>
<reference evidence="3" key="1">
    <citation type="submission" date="2016-06" db="EMBL/GenBank/DDBJ databases">
        <title>Parallel loss of symbiosis genes in relatives of nitrogen-fixing non-legume Parasponia.</title>
        <authorList>
            <person name="Van Velzen R."/>
            <person name="Holmer R."/>
            <person name="Bu F."/>
            <person name="Rutten L."/>
            <person name="Van Zeijl A."/>
            <person name="Liu W."/>
            <person name="Santuari L."/>
            <person name="Cao Q."/>
            <person name="Sharma T."/>
            <person name="Shen D."/>
            <person name="Roswanjaya Y."/>
            <person name="Wardhani T."/>
            <person name="Kalhor M.S."/>
            <person name="Jansen J."/>
            <person name="Van den Hoogen J."/>
            <person name="Gungor B."/>
            <person name="Hartog M."/>
            <person name="Hontelez J."/>
            <person name="Verver J."/>
            <person name="Yang W.-C."/>
            <person name="Schijlen E."/>
            <person name="Repin R."/>
            <person name="Schilthuizen M."/>
            <person name="Schranz E."/>
            <person name="Heidstra R."/>
            <person name="Miyata K."/>
            <person name="Fedorova E."/>
            <person name="Kohlen W."/>
            <person name="Bisseling T."/>
            <person name="Smit S."/>
            <person name="Geurts R."/>
        </authorList>
    </citation>
    <scope>NUCLEOTIDE SEQUENCE [LARGE SCALE GENOMIC DNA]</scope>
    <source>
        <strain evidence="3">cv. RG33-2</strain>
    </source>
</reference>
<feature type="transmembrane region" description="Helical" evidence="1">
    <location>
        <begin position="6"/>
        <end position="22"/>
    </location>
</feature>
<sequence>MKSINLGYGVVFLIFNWGLVYINSKMSNAQATTLASWHLLVAFCSFHVALWMKLFEYRPFDARAVMGFGPLIHTLGFNSVGFYQLSFFYLICSLVCNLWPKFLCYSPP</sequence>
<dbReference type="InParanoid" id="A0A2P5BHB6"/>
<dbReference type="STRING" id="63057.A0A2P5BHB6"/>
<evidence type="ECO:0000313" key="3">
    <source>
        <dbReference type="Proteomes" id="UP000237000"/>
    </source>
</evidence>
<gene>
    <name evidence="2" type="ORF">TorRG33x02_321130</name>
</gene>
<evidence type="ECO:0000256" key="1">
    <source>
        <dbReference type="SAM" id="Phobius"/>
    </source>
</evidence>
<dbReference type="OrthoDB" id="1689450at2759"/>
<keyword evidence="3" id="KW-1185">Reference proteome</keyword>
<feature type="transmembrane region" description="Helical" evidence="1">
    <location>
        <begin position="75"/>
        <end position="99"/>
    </location>
</feature>